<dbReference type="PANTHER" id="PTHR42085:SF2">
    <property type="entry name" value="F-BOX DOMAIN-CONTAINING PROTEIN"/>
    <property type="match status" value="1"/>
</dbReference>
<accession>A0A9P4LQH2</accession>
<evidence type="ECO:0000313" key="2">
    <source>
        <dbReference type="Proteomes" id="UP000799777"/>
    </source>
</evidence>
<keyword evidence="2" id="KW-1185">Reference proteome</keyword>
<dbReference type="Proteomes" id="UP000799777">
    <property type="component" value="Unassembled WGS sequence"/>
</dbReference>
<dbReference type="EMBL" id="ML978155">
    <property type="protein sequence ID" value="KAF2036181.1"/>
    <property type="molecule type" value="Genomic_DNA"/>
</dbReference>
<sequence length="494" mass="55318">MATIAKRDSMEATVVGLQTKLNSAQLSETKPKRRHLGIADLPPSIRNNIYKYALDTELANVGEANVSYKHTIKDGVLQFKASRLPFRVQTSLFSVNKQISHEALHYFYSKNLFVRFEIYSADARHAKTMLENSGLLFSTASSELLERSKRHALELVLVEKNSSQKRAAIMFPAQYLPRLIHFLDQASRTTTSWAPNHSLFINVMNTYDFPVSRLQGDLLELFRLLSNLGGATIDTANLLPRYAEGLQANMTAASFTADNWLQSVTDLANLADSARDKEDYTTSIEYSQIVRIALTYGYLTHAETLHTQDEAFAKSIQRLRWRTELGLGIALSLQHRAFTSANKDWLTIAPPTPETVETARALLLAESSLSRALSLATDAPSPASNPWFLSLPVELIPPNKPTWFTEIERAQTWYALGTVHAQLGENLFAAGDMERALGLYGESKDKDEEARERVEKAFERIRQQIDGDRESMWKGTVRPGGALKRAGVVGRLEV</sequence>
<proteinExistence type="predicted"/>
<dbReference type="InterPro" id="IPR038883">
    <property type="entry name" value="AN11006-like"/>
</dbReference>
<gene>
    <name evidence="1" type="ORF">EK21DRAFT_52574</name>
</gene>
<organism evidence="1 2">
    <name type="scientific">Setomelanomma holmii</name>
    <dbReference type="NCBI Taxonomy" id="210430"/>
    <lineage>
        <taxon>Eukaryota</taxon>
        <taxon>Fungi</taxon>
        <taxon>Dikarya</taxon>
        <taxon>Ascomycota</taxon>
        <taxon>Pezizomycotina</taxon>
        <taxon>Dothideomycetes</taxon>
        <taxon>Pleosporomycetidae</taxon>
        <taxon>Pleosporales</taxon>
        <taxon>Pleosporineae</taxon>
        <taxon>Phaeosphaeriaceae</taxon>
        <taxon>Setomelanomma</taxon>
    </lineage>
</organism>
<dbReference type="PANTHER" id="PTHR42085">
    <property type="entry name" value="F-BOX DOMAIN-CONTAINING PROTEIN"/>
    <property type="match status" value="1"/>
</dbReference>
<name>A0A9P4LQH2_9PLEO</name>
<reference evidence="1" key="1">
    <citation type="journal article" date="2020" name="Stud. Mycol.">
        <title>101 Dothideomycetes genomes: a test case for predicting lifestyles and emergence of pathogens.</title>
        <authorList>
            <person name="Haridas S."/>
            <person name="Albert R."/>
            <person name="Binder M."/>
            <person name="Bloem J."/>
            <person name="Labutti K."/>
            <person name="Salamov A."/>
            <person name="Andreopoulos B."/>
            <person name="Baker S."/>
            <person name="Barry K."/>
            <person name="Bills G."/>
            <person name="Bluhm B."/>
            <person name="Cannon C."/>
            <person name="Castanera R."/>
            <person name="Culley D."/>
            <person name="Daum C."/>
            <person name="Ezra D."/>
            <person name="Gonzalez J."/>
            <person name="Henrissat B."/>
            <person name="Kuo A."/>
            <person name="Liang C."/>
            <person name="Lipzen A."/>
            <person name="Lutzoni F."/>
            <person name="Magnuson J."/>
            <person name="Mondo S."/>
            <person name="Nolan M."/>
            <person name="Ohm R."/>
            <person name="Pangilinan J."/>
            <person name="Park H.-J."/>
            <person name="Ramirez L."/>
            <person name="Alfaro M."/>
            <person name="Sun H."/>
            <person name="Tritt A."/>
            <person name="Yoshinaga Y."/>
            <person name="Zwiers L.-H."/>
            <person name="Turgeon B."/>
            <person name="Goodwin S."/>
            <person name="Spatafora J."/>
            <person name="Crous P."/>
            <person name="Grigoriev I."/>
        </authorList>
    </citation>
    <scope>NUCLEOTIDE SEQUENCE</scope>
    <source>
        <strain evidence="1">CBS 110217</strain>
    </source>
</reference>
<dbReference type="OrthoDB" id="62952at2759"/>
<protein>
    <submittedName>
        <fullName evidence="1">Uncharacterized protein</fullName>
    </submittedName>
</protein>
<comment type="caution">
    <text evidence="1">The sequence shown here is derived from an EMBL/GenBank/DDBJ whole genome shotgun (WGS) entry which is preliminary data.</text>
</comment>
<dbReference type="AlphaFoldDB" id="A0A9P4LQH2"/>
<evidence type="ECO:0000313" key="1">
    <source>
        <dbReference type="EMBL" id="KAF2036181.1"/>
    </source>
</evidence>